<dbReference type="AlphaFoldDB" id="A0A1G9Q5Z0"/>
<dbReference type="Gene3D" id="2.170.130.10">
    <property type="entry name" value="TonB-dependent receptor, plug domain"/>
    <property type="match status" value="1"/>
</dbReference>
<dbReference type="InterPro" id="IPR008969">
    <property type="entry name" value="CarboxyPept-like_regulatory"/>
</dbReference>
<evidence type="ECO:0000313" key="16">
    <source>
        <dbReference type="Proteomes" id="UP000198901"/>
    </source>
</evidence>
<evidence type="ECO:0000256" key="1">
    <source>
        <dbReference type="ARBA" id="ARBA00004571"/>
    </source>
</evidence>
<dbReference type="Pfam" id="PF00593">
    <property type="entry name" value="TonB_dep_Rec_b-barrel"/>
    <property type="match status" value="1"/>
</dbReference>
<dbReference type="GO" id="GO:0015344">
    <property type="term" value="F:siderophore uptake transmembrane transporter activity"/>
    <property type="evidence" value="ECO:0007669"/>
    <property type="project" value="TreeGrafter"/>
</dbReference>
<dbReference type="STRING" id="563176.SAMN04488090_2482"/>
<dbReference type="InterPro" id="IPR039426">
    <property type="entry name" value="TonB-dep_rcpt-like"/>
</dbReference>
<dbReference type="PANTHER" id="PTHR30069:SF29">
    <property type="entry name" value="HEMOGLOBIN AND HEMOGLOBIN-HAPTOGLOBIN-BINDING PROTEIN 1-RELATED"/>
    <property type="match status" value="1"/>
</dbReference>
<dbReference type="OrthoDB" id="1111684at2"/>
<feature type="domain" description="TonB-dependent receptor plug" evidence="14">
    <location>
        <begin position="151"/>
        <end position="229"/>
    </location>
</feature>
<feature type="chain" id="PRO_5011580813" evidence="12">
    <location>
        <begin position="27"/>
        <end position="797"/>
    </location>
</feature>
<reference evidence="15 16" key="1">
    <citation type="submission" date="2016-10" db="EMBL/GenBank/DDBJ databases">
        <authorList>
            <person name="de Groot N.N."/>
        </authorList>
    </citation>
    <scope>NUCLEOTIDE SEQUENCE [LARGE SCALE GENOMIC DNA]</scope>
    <source>
        <strain evidence="15 16">DSM 21668</strain>
    </source>
</reference>
<dbReference type="Gene3D" id="2.40.170.20">
    <property type="entry name" value="TonB-dependent receptor, beta-barrel domain"/>
    <property type="match status" value="1"/>
</dbReference>
<keyword evidence="8 15" id="KW-0675">Receptor</keyword>
<dbReference type="Pfam" id="PF07715">
    <property type="entry name" value="Plug"/>
    <property type="match status" value="1"/>
</dbReference>
<protein>
    <submittedName>
        <fullName evidence="15">Outer membrane receptor proteins, mostly Fe transport</fullName>
    </submittedName>
</protein>
<evidence type="ECO:0000256" key="9">
    <source>
        <dbReference type="ARBA" id="ARBA00023237"/>
    </source>
</evidence>
<dbReference type="PROSITE" id="PS52016">
    <property type="entry name" value="TONB_DEPENDENT_REC_3"/>
    <property type="match status" value="1"/>
</dbReference>
<evidence type="ECO:0000259" key="14">
    <source>
        <dbReference type="Pfam" id="PF07715"/>
    </source>
</evidence>
<dbReference type="InterPro" id="IPR036942">
    <property type="entry name" value="Beta-barrel_TonB_sf"/>
</dbReference>
<keyword evidence="9 10" id="KW-0998">Cell outer membrane</keyword>
<dbReference type="InterPro" id="IPR037066">
    <property type="entry name" value="Plug_dom_sf"/>
</dbReference>
<evidence type="ECO:0000256" key="12">
    <source>
        <dbReference type="SAM" id="SignalP"/>
    </source>
</evidence>
<keyword evidence="5 12" id="KW-0732">Signal</keyword>
<evidence type="ECO:0000256" key="10">
    <source>
        <dbReference type="PROSITE-ProRule" id="PRU01360"/>
    </source>
</evidence>
<dbReference type="Proteomes" id="UP000198901">
    <property type="component" value="Unassembled WGS sequence"/>
</dbReference>
<dbReference type="SUPFAM" id="SSF56935">
    <property type="entry name" value="Porins"/>
    <property type="match status" value="1"/>
</dbReference>
<dbReference type="SUPFAM" id="SSF49464">
    <property type="entry name" value="Carboxypeptidase regulatory domain-like"/>
    <property type="match status" value="1"/>
</dbReference>
<dbReference type="Pfam" id="PF13715">
    <property type="entry name" value="CarbopepD_reg_2"/>
    <property type="match status" value="1"/>
</dbReference>
<keyword evidence="16" id="KW-1185">Reference proteome</keyword>
<dbReference type="RefSeq" id="WP_093202367.1">
    <property type="nucleotide sequence ID" value="NZ_FNGS01000004.1"/>
</dbReference>
<keyword evidence="2 10" id="KW-0813">Transport</keyword>
<dbReference type="InterPro" id="IPR000531">
    <property type="entry name" value="Beta-barrel_TonB"/>
</dbReference>
<feature type="domain" description="TonB-dependent receptor-like beta-barrel" evidence="13">
    <location>
        <begin position="314"/>
        <end position="752"/>
    </location>
</feature>
<gene>
    <name evidence="15" type="ORF">SAMN04488090_2482</name>
</gene>
<comment type="similarity">
    <text evidence="10 11">Belongs to the TonB-dependent receptor family.</text>
</comment>
<evidence type="ECO:0000256" key="6">
    <source>
        <dbReference type="ARBA" id="ARBA00023077"/>
    </source>
</evidence>
<sequence>MKRLLFLVHLTGTALWSCLTSTTAQAQSAVVLRGTVRDAQTGVPIPGVAVAIRETRGGTLTDTTGAYFLSFSKGGEYHISYSSIGYQTATIRVRPGAGTAVHMNLKTAPAHLQEVIVTGQSGASSRVSETVQMSGLSIPMQQIREIPSVLGEKDVLKALQLMPGVQKSAEGTTGLYVRGGGPDQNLVLLDGIPIYHTSHLFGFFSLFNGDAIQSVNLMKGGFPARFGGRLSSVIEMQMREGDFQRFRMEGGIGLISSRLSLETPIQKGKSSFLFSARRTYADLAIRPFLSGMEERNGYFYDLNGKLSFHLGPKDKLTLSGYWGNDYFKYATEGTISRERGHFVWGNGVGGLRWTHAFRPSFLSTVSLLFTHYHSAADLERNVISDNNKKVKYFLHNESTIYDYTAKADFQWLPGTRHQLQAGFQLTSHQFNPSSVTSTNEYGLKPPSRASAQLDSWEGAAYIEDTYQPTTRLRINAGLRYSAFRSKKKYYFQPEPRLSLAYQFPGNWAVKASYASMNQYIHLLSNSGIGLPTDLWIPSTDRTPPQRSQQVALGLAKDLRPGIAVTLEGFYKRMEQMVAYREGASSLSYDDTGKWEDQLTYGRGWSYGAEFLLQKKTGKLTGWLGYTLSWTRQQFDELNFGREFWARYDRRHDISLVGIYHVTPRLTLSATWVYGTNQAFTLPRGQYWIQGTPALTLLGDAKDYYTGRVFQEYGNRNSFRTAPFHHLDLGIQFRKAKGRFERTWEISVYNVYNRQNPSFYYFDTVNTSTEAGVKNYQNKLKQVTLFPILPSVSYGFRF</sequence>
<dbReference type="GO" id="GO:0044718">
    <property type="term" value="P:siderophore transmembrane transport"/>
    <property type="evidence" value="ECO:0007669"/>
    <property type="project" value="TreeGrafter"/>
</dbReference>
<evidence type="ECO:0000256" key="11">
    <source>
        <dbReference type="RuleBase" id="RU003357"/>
    </source>
</evidence>
<dbReference type="InterPro" id="IPR012910">
    <property type="entry name" value="Plug_dom"/>
</dbReference>
<keyword evidence="3 10" id="KW-1134">Transmembrane beta strand</keyword>
<dbReference type="PANTHER" id="PTHR30069">
    <property type="entry name" value="TONB-DEPENDENT OUTER MEMBRANE RECEPTOR"/>
    <property type="match status" value="1"/>
</dbReference>
<evidence type="ECO:0000256" key="3">
    <source>
        <dbReference type="ARBA" id="ARBA00022452"/>
    </source>
</evidence>
<name>A0A1G9Q5Z0_9BACT</name>
<evidence type="ECO:0000256" key="8">
    <source>
        <dbReference type="ARBA" id="ARBA00023170"/>
    </source>
</evidence>
<feature type="signal peptide" evidence="12">
    <location>
        <begin position="1"/>
        <end position="26"/>
    </location>
</feature>
<evidence type="ECO:0000259" key="13">
    <source>
        <dbReference type="Pfam" id="PF00593"/>
    </source>
</evidence>
<proteinExistence type="inferred from homology"/>
<evidence type="ECO:0000256" key="7">
    <source>
        <dbReference type="ARBA" id="ARBA00023136"/>
    </source>
</evidence>
<keyword evidence="6 11" id="KW-0798">TonB box</keyword>
<organism evidence="15 16">
    <name type="scientific">Siphonobacter aquaeclarae</name>
    <dbReference type="NCBI Taxonomy" id="563176"/>
    <lineage>
        <taxon>Bacteria</taxon>
        <taxon>Pseudomonadati</taxon>
        <taxon>Bacteroidota</taxon>
        <taxon>Cytophagia</taxon>
        <taxon>Cytophagales</taxon>
        <taxon>Cytophagaceae</taxon>
        <taxon>Siphonobacter</taxon>
    </lineage>
</organism>
<accession>A0A1G9Q5Z0</accession>
<dbReference type="GO" id="GO:0009279">
    <property type="term" value="C:cell outer membrane"/>
    <property type="evidence" value="ECO:0007669"/>
    <property type="project" value="UniProtKB-SubCell"/>
</dbReference>
<evidence type="ECO:0000313" key="15">
    <source>
        <dbReference type="EMBL" id="SDM06472.1"/>
    </source>
</evidence>
<keyword evidence="4 10" id="KW-0812">Transmembrane</keyword>
<evidence type="ECO:0000256" key="5">
    <source>
        <dbReference type="ARBA" id="ARBA00022729"/>
    </source>
</evidence>
<evidence type="ECO:0000256" key="4">
    <source>
        <dbReference type="ARBA" id="ARBA00022692"/>
    </source>
</evidence>
<comment type="subcellular location">
    <subcellularLocation>
        <location evidence="1 10">Cell outer membrane</location>
        <topology evidence="1 10">Multi-pass membrane protein</topology>
    </subcellularLocation>
</comment>
<dbReference type="Gene3D" id="2.60.40.1120">
    <property type="entry name" value="Carboxypeptidase-like, regulatory domain"/>
    <property type="match status" value="1"/>
</dbReference>
<evidence type="ECO:0000256" key="2">
    <source>
        <dbReference type="ARBA" id="ARBA00022448"/>
    </source>
</evidence>
<dbReference type="EMBL" id="FNGS01000004">
    <property type="protein sequence ID" value="SDM06472.1"/>
    <property type="molecule type" value="Genomic_DNA"/>
</dbReference>
<keyword evidence="7 10" id="KW-0472">Membrane</keyword>